<evidence type="ECO:0000256" key="1">
    <source>
        <dbReference type="SAM" id="MobiDB-lite"/>
    </source>
</evidence>
<comment type="caution">
    <text evidence="2">The sequence shown here is derived from an EMBL/GenBank/DDBJ whole genome shotgun (WGS) entry which is preliminary data.</text>
</comment>
<protein>
    <submittedName>
        <fullName evidence="2">Uncharacterized protein</fullName>
    </submittedName>
</protein>
<evidence type="ECO:0000313" key="3">
    <source>
        <dbReference type="Proteomes" id="UP000299102"/>
    </source>
</evidence>
<organism evidence="2 3">
    <name type="scientific">Eumeta variegata</name>
    <name type="common">Bagworm moth</name>
    <name type="synonym">Eumeta japonica</name>
    <dbReference type="NCBI Taxonomy" id="151549"/>
    <lineage>
        <taxon>Eukaryota</taxon>
        <taxon>Metazoa</taxon>
        <taxon>Ecdysozoa</taxon>
        <taxon>Arthropoda</taxon>
        <taxon>Hexapoda</taxon>
        <taxon>Insecta</taxon>
        <taxon>Pterygota</taxon>
        <taxon>Neoptera</taxon>
        <taxon>Endopterygota</taxon>
        <taxon>Lepidoptera</taxon>
        <taxon>Glossata</taxon>
        <taxon>Ditrysia</taxon>
        <taxon>Tineoidea</taxon>
        <taxon>Psychidae</taxon>
        <taxon>Oiketicinae</taxon>
        <taxon>Eumeta</taxon>
    </lineage>
</organism>
<feature type="compositionally biased region" description="Basic and acidic residues" evidence="1">
    <location>
        <begin position="57"/>
        <end position="68"/>
    </location>
</feature>
<feature type="region of interest" description="Disordered" evidence="1">
    <location>
        <begin position="52"/>
        <end position="75"/>
    </location>
</feature>
<accession>A0A4C1YYQ0</accession>
<proteinExistence type="predicted"/>
<keyword evidence="3" id="KW-1185">Reference proteome</keyword>
<reference evidence="2 3" key="1">
    <citation type="journal article" date="2019" name="Commun. Biol.">
        <title>The bagworm genome reveals a unique fibroin gene that provides high tensile strength.</title>
        <authorList>
            <person name="Kono N."/>
            <person name="Nakamura H."/>
            <person name="Ohtoshi R."/>
            <person name="Tomita M."/>
            <person name="Numata K."/>
            <person name="Arakawa K."/>
        </authorList>
    </citation>
    <scope>NUCLEOTIDE SEQUENCE [LARGE SCALE GENOMIC DNA]</scope>
</reference>
<dbReference type="EMBL" id="BGZK01001520">
    <property type="protein sequence ID" value="GBP81611.1"/>
    <property type="molecule type" value="Genomic_DNA"/>
</dbReference>
<dbReference type="AlphaFoldDB" id="A0A4C1YYQ0"/>
<gene>
    <name evidence="2" type="ORF">EVAR_21241_1</name>
</gene>
<evidence type="ECO:0000313" key="2">
    <source>
        <dbReference type="EMBL" id="GBP81611.1"/>
    </source>
</evidence>
<dbReference type="Proteomes" id="UP000299102">
    <property type="component" value="Unassembled WGS sequence"/>
</dbReference>
<sequence>MRSHKKLAVRKSPNAPIDRYAVHSTQGGVAVASRGRARVALHRARLRNLIYSQSESESTKKTPDCEHVRFRRPAM</sequence>
<name>A0A4C1YYQ0_EUMVA</name>